<dbReference type="PANTHER" id="PTHR47583">
    <property type="entry name" value="ADENINE NUCLEOTIDE ALPHA HYDROLASES-LIKE SUPERFAMILY PROTEIN"/>
    <property type="match status" value="1"/>
</dbReference>
<proteinExistence type="predicted"/>
<dbReference type="Pfam" id="PF00582">
    <property type="entry name" value="Usp"/>
    <property type="match status" value="1"/>
</dbReference>
<organism evidence="2 3">
    <name type="scientific">Arabis alpina</name>
    <name type="common">Alpine rock-cress</name>
    <dbReference type="NCBI Taxonomy" id="50452"/>
    <lineage>
        <taxon>Eukaryota</taxon>
        <taxon>Viridiplantae</taxon>
        <taxon>Streptophyta</taxon>
        <taxon>Embryophyta</taxon>
        <taxon>Tracheophyta</taxon>
        <taxon>Spermatophyta</taxon>
        <taxon>Magnoliopsida</taxon>
        <taxon>eudicotyledons</taxon>
        <taxon>Gunneridae</taxon>
        <taxon>Pentapetalae</taxon>
        <taxon>rosids</taxon>
        <taxon>malvids</taxon>
        <taxon>Brassicales</taxon>
        <taxon>Brassicaceae</taxon>
        <taxon>Arabideae</taxon>
        <taxon>Arabis</taxon>
    </lineage>
</organism>
<dbReference type="AlphaFoldDB" id="A0A087GSM6"/>
<name>A0A087GSM6_ARAAL</name>
<dbReference type="SUPFAM" id="SSF52402">
    <property type="entry name" value="Adenine nucleotide alpha hydrolases-like"/>
    <property type="match status" value="1"/>
</dbReference>
<gene>
    <name evidence="2" type="ordered locus">AALP_Aa6g299100</name>
</gene>
<reference evidence="3" key="1">
    <citation type="journal article" date="2015" name="Nat. Plants">
        <title>Genome expansion of Arabis alpina linked with retrotransposition and reduced symmetric DNA methylation.</title>
        <authorList>
            <person name="Willing E.M."/>
            <person name="Rawat V."/>
            <person name="Mandakova T."/>
            <person name="Maumus F."/>
            <person name="James G.V."/>
            <person name="Nordstroem K.J."/>
            <person name="Becker C."/>
            <person name="Warthmann N."/>
            <person name="Chica C."/>
            <person name="Szarzynska B."/>
            <person name="Zytnicki M."/>
            <person name="Albani M.C."/>
            <person name="Kiefer C."/>
            <person name="Bergonzi S."/>
            <person name="Castaings L."/>
            <person name="Mateos J.L."/>
            <person name="Berns M.C."/>
            <person name="Bujdoso N."/>
            <person name="Piofczyk T."/>
            <person name="de Lorenzo L."/>
            <person name="Barrero-Sicilia C."/>
            <person name="Mateos I."/>
            <person name="Piednoel M."/>
            <person name="Hagmann J."/>
            <person name="Chen-Min-Tao R."/>
            <person name="Iglesias-Fernandez R."/>
            <person name="Schuster S.C."/>
            <person name="Alonso-Blanco C."/>
            <person name="Roudier F."/>
            <person name="Carbonero P."/>
            <person name="Paz-Ares J."/>
            <person name="Davis S.J."/>
            <person name="Pecinka A."/>
            <person name="Quesneville H."/>
            <person name="Colot V."/>
            <person name="Lysak M.A."/>
            <person name="Weigel D."/>
            <person name="Coupland G."/>
            <person name="Schneeberger K."/>
        </authorList>
    </citation>
    <scope>NUCLEOTIDE SEQUENCE [LARGE SCALE GENOMIC DNA]</scope>
    <source>
        <strain evidence="3">cv. Pajares</strain>
    </source>
</reference>
<dbReference type="Proteomes" id="UP000029120">
    <property type="component" value="Chromosome 6"/>
</dbReference>
<protein>
    <recommendedName>
        <fullName evidence="1">UspA domain-containing protein</fullName>
    </recommendedName>
</protein>
<dbReference type="InterPro" id="IPR006016">
    <property type="entry name" value="UspA"/>
</dbReference>
<feature type="domain" description="UspA" evidence="1">
    <location>
        <begin position="41"/>
        <end position="167"/>
    </location>
</feature>
<accession>A0A087GSM6</accession>
<dbReference type="Gramene" id="KFK32878">
    <property type="protein sequence ID" value="KFK32878"/>
    <property type="gene ID" value="AALP_AA6G299100"/>
</dbReference>
<evidence type="ECO:0000259" key="1">
    <source>
        <dbReference type="Pfam" id="PF00582"/>
    </source>
</evidence>
<dbReference type="OMA" id="CLHNCKI"/>
<dbReference type="eggNOG" id="ENOG502QWN6">
    <property type="taxonomic scope" value="Eukaryota"/>
</dbReference>
<dbReference type="OrthoDB" id="843225at2759"/>
<dbReference type="CDD" id="cd23659">
    <property type="entry name" value="USP_At3g01520-like"/>
    <property type="match status" value="1"/>
</dbReference>
<evidence type="ECO:0000313" key="3">
    <source>
        <dbReference type="Proteomes" id="UP000029120"/>
    </source>
</evidence>
<keyword evidence="3" id="KW-1185">Reference proteome</keyword>
<evidence type="ECO:0000313" key="2">
    <source>
        <dbReference type="EMBL" id="KFK32878.1"/>
    </source>
</evidence>
<sequence length="187" mass="20609">MEPLKEDEEYSYREVVLPSLIPVVVEPELERENGERRRGRDVIVAVDHGPNSKHAFDWALVHFCRLADTLHLVHAVSSVKNDVVYETSQALMEKLAVEAFQVAMVKSVARVVEGDAGTVICKEAERVKPAAVIMGTRGRSLVRSVLQGSVSEHCFHNCKSAPVIIVPGKEAGDESIVDWTRSGDPKP</sequence>
<dbReference type="PANTHER" id="PTHR47583:SF1">
    <property type="entry name" value="ADENINE NUCLEOTIDE ALPHA HYDROLASES-LIKE SUPERFAMILY PROTEIN"/>
    <property type="match status" value="1"/>
</dbReference>
<dbReference type="EMBL" id="CM002874">
    <property type="protein sequence ID" value="KFK32878.1"/>
    <property type="molecule type" value="Genomic_DNA"/>
</dbReference>
<dbReference type="Gene3D" id="3.40.50.12370">
    <property type="match status" value="1"/>
</dbReference>